<gene>
    <name evidence="4" type="ORF">RUMHYD_00619</name>
</gene>
<dbReference type="PANTHER" id="PTHR35527">
    <property type="entry name" value="CHOLOYLGLYCINE HYDROLASE"/>
    <property type="match status" value="1"/>
</dbReference>
<dbReference type="EMBL" id="ACBZ01000023">
    <property type="protein sequence ID" value="EEG50453.1"/>
    <property type="molecule type" value="Genomic_DNA"/>
</dbReference>
<evidence type="ECO:0000259" key="3">
    <source>
        <dbReference type="Pfam" id="PF02275"/>
    </source>
</evidence>
<dbReference type="AlphaFoldDB" id="C0CIF5"/>
<dbReference type="PANTHER" id="PTHR35527:SF2">
    <property type="entry name" value="HYDROLASE"/>
    <property type="match status" value="1"/>
</dbReference>
<dbReference type="eggNOG" id="COG3049">
    <property type="taxonomic scope" value="Bacteria"/>
</dbReference>
<dbReference type="PATRIC" id="fig|476272.21.peg.3626"/>
<reference evidence="4 5" key="2">
    <citation type="submission" date="2009-02" db="EMBL/GenBank/DDBJ databases">
        <title>Draft genome sequence of Blautia hydrogenotrophica DSM 10507 (Ruminococcus hydrogenotrophicus DSM 10507).</title>
        <authorList>
            <person name="Sudarsanam P."/>
            <person name="Ley R."/>
            <person name="Guruge J."/>
            <person name="Turnbaugh P.J."/>
            <person name="Mahowald M."/>
            <person name="Liep D."/>
            <person name="Gordon J."/>
        </authorList>
    </citation>
    <scope>NUCLEOTIDE SEQUENCE [LARGE SCALE GENOMIC DNA]</scope>
    <source>
        <strain evidence="5">DSM 10507 / JCM 14656 / S5a33</strain>
    </source>
</reference>
<dbReference type="InterPro" id="IPR029132">
    <property type="entry name" value="CBAH/NAAA_C"/>
</dbReference>
<protein>
    <recommendedName>
        <fullName evidence="3">Choloylglycine hydrolase/NAAA C-terminal domain-containing protein</fullName>
    </recommendedName>
</protein>
<dbReference type="CDD" id="cd00542">
    <property type="entry name" value="Ntn_PVA"/>
    <property type="match status" value="1"/>
</dbReference>
<feature type="domain" description="Choloylglycine hydrolase/NAAA C-terminal" evidence="3">
    <location>
        <begin position="10"/>
        <end position="316"/>
    </location>
</feature>
<dbReference type="Pfam" id="PF02275">
    <property type="entry name" value="CBAH"/>
    <property type="match status" value="1"/>
</dbReference>
<dbReference type="InterPro" id="IPR029055">
    <property type="entry name" value="Ntn_hydrolases_N"/>
</dbReference>
<sequence length="338" mass="37757">MRDREDIRMCTAIVFTGKKGEAFFGRTMDFSYPLHPQLFAVSAGYQWKGSLGQKMSSEIGFLAIGQEFENLRILVDGVNEKGVAGAALYFAGYADFEKTAPKDGKKTIRGSLDVLPDILGNCSCLEEVEDRARKLAIVGAADPVTGMVAPLHWMFTDRTGRSLVMEKTVWGLDLYENPVGVLANSPDFPWQLTNLRNYTGVTSTQKEEAEWDFLKLVPFGQGAGTFSLPGGYTSPARFVRTVFLKTHVKIPDSRQKIVPECFHIMESVSIPKGTVMTARGTADYTQYTAFMDLQSGDYYVKTYDNYQLLKVRMCEHLPKDGTYQKLGDLEIPMEYASM</sequence>
<comment type="similarity">
    <text evidence="1">Belongs to the peptidase C59 family.</text>
</comment>
<proteinExistence type="inferred from homology"/>
<dbReference type="HOGENOM" id="CLU_045206_1_0_9"/>
<dbReference type="InterPro" id="IPR052193">
    <property type="entry name" value="Peptidase_C59"/>
</dbReference>
<dbReference type="SUPFAM" id="SSF56235">
    <property type="entry name" value="N-terminal nucleophile aminohydrolases (Ntn hydrolases)"/>
    <property type="match status" value="1"/>
</dbReference>
<evidence type="ECO:0000256" key="1">
    <source>
        <dbReference type="ARBA" id="ARBA00006625"/>
    </source>
</evidence>
<keyword evidence="5" id="KW-1185">Reference proteome</keyword>
<reference evidence="4 5" key="1">
    <citation type="submission" date="2009-01" db="EMBL/GenBank/DDBJ databases">
        <authorList>
            <person name="Fulton L."/>
            <person name="Clifton S."/>
            <person name="Fulton B."/>
            <person name="Xu J."/>
            <person name="Minx P."/>
            <person name="Pepin K.H."/>
            <person name="Johnson M."/>
            <person name="Bhonagiri V."/>
            <person name="Nash W.E."/>
            <person name="Mardis E.R."/>
            <person name="Wilson R.K."/>
        </authorList>
    </citation>
    <scope>NUCLEOTIDE SEQUENCE [LARGE SCALE GENOMIC DNA]</scope>
    <source>
        <strain evidence="5">DSM 10507 / JCM 14656 / S5a33</strain>
    </source>
</reference>
<comment type="caution">
    <text evidence="4">The sequence shown here is derived from an EMBL/GenBank/DDBJ whole genome shotgun (WGS) entry which is preliminary data.</text>
</comment>
<evidence type="ECO:0000313" key="4">
    <source>
        <dbReference type="EMBL" id="EEG50453.1"/>
    </source>
</evidence>
<name>C0CIF5_BLAHS</name>
<dbReference type="GO" id="GO:0016787">
    <property type="term" value="F:hydrolase activity"/>
    <property type="evidence" value="ECO:0007669"/>
    <property type="project" value="UniProtKB-KW"/>
</dbReference>
<dbReference type="Proteomes" id="UP000003100">
    <property type="component" value="Unassembled WGS sequence"/>
</dbReference>
<evidence type="ECO:0000256" key="2">
    <source>
        <dbReference type="ARBA" id="ARBA00022801"/>
    </source>
</evidence>
<organism evidence="4 5">
    <name type="scientific">Blautia hydrogenotrophica (strain DSM 10507 / JCM 14656 / S5a33)</name>
    <name type="common">Ruminococcus hydrogenotrophicus</name>
    <dbReference type="NCBI Taxonomy" id="476272"/>
    <lineage>
        <taxon>Bacteria</taxon>
        <taxon>Bacillati</taxon>
        <taxon>Bacillota</taxon>
        <taxon>Clostridia</taxon>
        <taxon>Lachnospirales</taxon>
        <taxon>Lachnospiraceae</taxon>
        <taxon>Blautia</taxon>
    </lineage>
</organism>
<dbReference type="MEROPS" id="C59.001"/>
<dbReference type="Gene3D" id="3.60.60.10">
    <property type="entry name" value="Penicillin V Acylase, Chain A"/>
    <property type="match status" value="1"/>
</dbReference>
<accession>C0CIF5</accession>
<evidence type="ECO:0000313" key="5">
    <source>
        <dbReference type="Proteomes" id="UP000003100"/>
    </source>
</evidence>
<keyword evidence="2" id="KW-0378">Hydrolase</keyword>